<dbReference type="PANTHER" id="PTHR46086">
    <property type="entry name" value="ALPHA/BETA-HYDROLASES SUPERFAMILY PROTEIN"/>
    <property type="match status" value="1"/>
</dbReference>
<dbReference type="InterPro" id="IPR029058">
    <property type="entry name" value="AB_hydrolase_fold"/>
</dbReference>
<gene>
    <name evidence="4" type="ORF">M0R45_011962</name>
</gene>
<keyword evidence="5" id="KW-1185">Reference proteome</keyword>
<accession>A0AAW1YFY9</accession>
<feature type="domain" description="Fungal lipase-type" evidence="3">
    <location>
        <begin position="204"/>
        <end position="370"/>
    </location>
</feature>
<protein>
    <recommendedName>
        <fullName evidence="3">Fungal lipase-type domain-containing protein</fullName>
    </recommendedName>
</protein>
<dbReference type="GO" id="GO:0006629">
    <property type="term" value="P:lipid metabolic process"/>
    <property type="evidence" value="ECO:0007669"/>
    <property type="project" value="InterPro"/>
</dbReference>
<dbReference type="EMBL" id="JBEDUW010000002">
    <property type="protein sequence ID" value="KAK9946498.1"/>
    <property type="molecule type" value="Genomic_DNA"/>
</dbReference>
<name>A0AAW1YFY9_RUBAR</name>
<dbReference type="Pfam" id="PF01764">
    <property type="entry name" value="Lipase_3"/>
    <property type="match status" value="1"/>
</dbReference>
<dbReference type="SUPFAM" id="SSF53474">
    <property type="entry name" value="alpha/beta-Hydrolases"/>
    <property type="match status" value="1"/>
</dbReference>
<evidence type="ECO:0000256" key="1">
    <source>
        <dbReference type="ARBA" id="ARBA00022801"/>
    </source>
</evidence>
<dbReference type="Proteomes" id="UP001457282">
    <property type="component" value="Unassembled WGS sequence"/>
</dbReference>
<dbReference type="InterPro" id="IPR044819">
    <property type="entry name" value="OBL-like"/>
</dbReference>
<dbReference type="PANTHER" id="PTHR46086:SF4">
    <property type="entry name" value="ALPHA_BETA-HYDROLASES SUPERFAMILY PROTEIN"/>
    <property type="match status" value="1"/>
</dbReference>
<feature type="transmembrane region" description="Helical" evidence="2">
    <location>
        <begin position="57"/>
        <end position="77"/>
    </location>
</feature>
<keyword evidence="2" id="KW-0472">Membrane</keyword>
<evidence type="ECO:0000313" key="4">
    <source>
        <dbReference type="EMBL" id="KAK9946498.1"/>
    </source>
</evidence>
<evidence type="ECO:0000259" key="3">
    <source>
        <dbReference type="Pfam" id="PF01764"/>
    </source>
</evidence>
<keyword evidence="2" id="KW-1133">Transmembrane helix</keyword>
<keyword evidence="2" id="KW-0812">Transmembrane</keyword>
<evidence type="ECO:0000313" key="5">
    <source>
        <dbReference type="Proteomes" id="UP001457282"/>
    </source>
</evidence>
<dbReference type="Gene3D" id="3.40.50.1820">
    <property type="entry name" value="alpha/beta hydrolase"/>
    <property type="match status" value="1"/>
</dbReference>
<dbReference type="GO" id="GO:0004806">
    <property type="term" value="F:triacylglycerol lipase activity"/>
    <property type="evidence" value="ECO:0007669"/>
    <property type="project" value="InterPro"/>
</dbReference>
<dbReference type="CDD" id="cd00519">
    <property type="entry name" value="Lipase_3"/>
    <property type="match status" value="1"/>
</dbReference>
<comment type="caution">
    <text evidence="4">The sequence shown here is derived from an EMBL/GenBank/DDBJ whole genome shotgun (WGS) entry which is preliminary data.</text>
</comment>
<dbReference type="InterPro" id="IPR002921">
    <property type="entry name" value="Fungal_lipase-type"/>
</dbReference>
<organism evidence="4 5">
    <name type="scientific">Rubus argutus</name>
    <name type="common">Southern blackberry</name>
    <dbReference type="NCBI Taxonomy" id="59490"/>
    <lineage>
        <taxon>Eukaryota</taxon>
        <taxon>Viridiplantae</taxon>
        <taxon>Streptophyta</taxon>
        <taxon>Embryophyta</taxon>
        <taxon>Tracheophyta</taxon>
        <taxon>Spermatophyta</taxon>
        <taxon>Magnoliopsida</taxon>
        <taxon>eudicotyledons</taxon>
        <taxon>Gunneridae</taxon>
        <taxon>Pentapetalae</taxon>
        <taxon>rosids</taxon>
        <taxon>fabids</taxon>
        <taxon>Rosales</taxon>
        <taxon>Rosaceae</taxon>
        <taxon>Rosoideae</taxon>
        <taxon>Rosoideae incertae sedis</taxon>
        <taxon>Rubus</taxon>
    </lineage>
</organism>
<dbReference type="AlphaFoldDB" id="A0AAW1YFY9"/>
<reference evidence="4 5" key="1">
    <citation type="journal article" date="2023" name="G3 (Bethesda)">
        <title>A chromosome-length genome assembly and annotation of blackberry (Rubus argutus, cv. 'Hillquist').</title>
        <authorList>
            <person name="Bruna T."/>
            <person name="Aryal R."/>
            <person name="Dudchenko O."/>
            <person name="Sargent D.J."/>
            <person name="Mead D."/>
            <person name="Buti M."/>
            <person name="Cavallini A."/>
            <person name="Hytonen T."/>
            <person name="Andres J."/>
            <person name="Pham M."/>
            <person name="Weisz D."/>
            <person name="Mascagni F."/>
            <person name="Usai G."/>
            <person name="Natali L."/>
            <person name="Bassil N."/>
            <person name="Fernandez G.E."/>
            <person name="Lomsadze A."/>
            <person name="Armour M."/>
            <person name="Olukolu B."/>
            <person name="Poorten T."/>
            <person name="Britton C."/>
            <person name="Davik J."/>
            <person name="Ashrafi H."/>
            <person name="Aiden E.L."/>
            <person name="Borodovsky M."/>
            <person name="Worthington M."/>
        </authorList>
    </citation>
    <scope>NUCLEOTIDE SEQUENCE [LARGE SCALE GENOMIC DNA]</scope>
    <source>
        <strain evidence="4">PI 553951</strain>
    </source>
</reference>
<evidence type="ECO:0000256" key="2">
    <source>
        <dbReference type="SAM" id="Phobius"/>
    </source>
</evidence>
<keyword evidence="1" id="KW-0378">Hydrolase</keyword>
<proteinExistence type="predicted"/>
<sequence>MASKEHICHNYVFLKPEEASLVELIRFLFSSDIGNRRFIDSSEEEGKKGRNNLERRWIIFISVVVQCAFLLCSVPMARIGDVLQKWLNLVSANGGPLMLFINRLRGKVVEPDSLSSTSVLGNLDSRIELDKTIKPAENTRYKAALSIMAAKLSYENKDIVQSVVNHQWKMKFLGFYNFRNGYQGRDSTQAMLFKDTLSDPNLIVVAFRGTAPFDADAWRTDFDISWCEFNNVGKTHSGFMKALGLQPNNAWPLELEFVQLQVGDQHPHFAYYTIRQMLKGLLQENENAKFILTGHSLGGALAILFAAVLAMHECEYAWLLERLEGVYTFGQPRVGDEKFGEFMKEKLTKYGVKYMRYVYSNDLVPRIPYDDKTLLFKHFGPSLYYNSCYRGKVLEEEPNKNYVSLVWFIPKSLNAVWELIRSFILPLIRGSEYKEGWFMRFWRLVGLVIPGLAAHAPQDYVNLTRLGSLPSLTHYQNPIPQKNPKVD</sequence>